<feature type="signal peptide" evidence="7">
    <location>
        <begin position="1"/>
        <end position="24"/>
    </location>
</feature>
<dbReference type="InterPro" id="IPR051313">
    <property type="entry name" value="Bact_iron-sidero_bind"/>
</dbReference>
<feature type="domain" description="Fe/B12 periplasmic-binding" evidence="8">
    <location>
        <begin position="61"/>
        <end position="322"/>
    </location>
</feature>
<comment type="caution">
    <text evidence="9">The sequence shown here is derived from an EMBL/GenBank/DDBJ whole genome shotgun (WGS) entry which is preliminary data.</text>
</comment>
<dbReference type="InterPro" id="IPR002491">
    <property type="entry name" value="ABC_transptr_periplasmic_BD"/>
</dbReference>
<comment type="subcellular location">
    <subcellularLocation>
        <location evidence="1">Cell membrane</location>
        <topology evidence="1">Lipid-anchor</topology>
    </subcellularLocation>
</comment>
<evidence type="ECO:0000256" key="6">
    <source>
        <dbReference type="ARBA" id="ARBA00023288"/>
    </source>
</evidence>
<evidence type="ECO:0000256" key="4">
    <source>
        <dbReference type="ARBA" id="ARBA00022729"/>
    </source>
</evidence>
<evidence type="ECO:0000313" key="9">
    <source>
        <dbReference type="EMBL" id="OOR28216.1"/>
    </source>
</evidence>
<dbReference type="SUPFAM" id="SSF53807">
    <property type="entry name" value="Helical backbone' metal receptor"/>
    <property type="match status" value="1"/>
</dbReference>
<dbReference type="GO" id="GO:0030288">
    <property type="term" value="C:outer membrane-bounded periplasmic space"/>
    <property type="evidence" value="ECO:0007669"/>
    <property type="project" value="TreeGrafter"/>
</dbReference>
<dbReference type="FunFam" id="3.40.50.1980:FF:000003">
    <property type="entry name" value="Iron ABC transporter substrate-binding protein"/>
    <property type="match status" value="1"/>
</dbReference>
<dbReference type="RefSeq" id="WP_078180284.1">
    <property type="nucleotide sequence ID" value="NZ_MUAL01000012.1"/>
</dbReference>
<dbReference type="EMBL" id="MUAL01000012">
    <property type="protein sequence ID" value="OOR28216.1"/>
    <property type="molecule type" value="Genomic_DNA"/>
</dbReference>
<dbReference type="GO" id="GO:0005886">
    <property type="term" value="C:plasma membrane"/>
    <property type="evidence" value="ECO:0007669"/>
    <property type="project" value="UniProtKB-SubCell"/>
</dbReference>
<protein>
    <submittedName>
        <fullName evidence="9">Iron siderophore-binding protein</fullName>
    </submittedName>
</protein>
<dbReference type="PROSITE" id="PS50983">
    <property type="entry name" value="FE_B12_PBP"/>
    <property type="match status" value="1"/>
</dbReference>
<keyword evidence="6" id="KW-0449">Lipoprotein</keyword>
<dbReference type="AlphaFoldDB" id="A0A1S9V180"/>
<sequence length="322" mass="36387">MNFMQKKSFTAFVFLLAFSLLLSACGKSNNKEEATKEDNKKEMITVEHAMGKTEVPANPKRVVILTNEGTEALLELGVKPVGAVKSWTGDPWYPHIKDKMKDVKVVGDEGQVNVETIASLKPDLIIGNKMRHEKVYEQLKAIAPTVFSETLRGEWKDNFTFYAKALNKEKEGQKILTDYEARIKDLKGKLGDKVNQEISMVRFMPGDVRIYHGDTFSGVILKELGFKRPGDQNKNDFAERNVSKERISAMDGDVLFYFTFDKGNEKKGSELEKEYINDPLFKNLNAVKNGKAYKVDDVIWNTAGGVMAANLLLDDIEKRFVK</sequence>
<evidence type="ECO:0000259" key="8">
    <source>
        <dbReference type="PROSITE" id="PS50983"/>
    </source>
</evidence>
<dbReference type="PANTHER" id="PTHR30532:SF21">
    <property type="entry name" value="SIDEROPHORE-BINDING LIPOPROTEIN YFIY-RELATED"/>
    <property type="match status" value="1"/>
</dbReference>
<evidence type="ECO:0000256" key="3">
    <source>
        <dbReference type="ARBA" id="ARBA00022448"/>
    </source>
</evidence>
<dbReference type="PANTHER" id="PTHR30532">
    <property type="entry name" value="IRON III DICITRATE-BINDING PERIPLASMIC PROTEIN"/>
    <property type="match status" value="1"/>
</dbReference>
<dbReference type="FunFam" id="3.40.50.1980:FF:000018">
    <property type="entry name" value="Iron(III) dicitrate-binding periplasmic protein"/>
    <property type="match status" value="1"/>
</dbReference>
<evidence type="ECO:0000256" key="2">
    <source>
        <dbReference type="ARBA" id="ARBA00008814"/>
    </source>
</evidence>
<evidence type="ECO:0000256" key="7">
    <source>
        <dbReference type="SAM" id="SignalP"/>
    </source>
</evidence>
<keyword evidence="3" id="KW-0813">Transport</keyword>
<reference evidence="9 10" key="1">
    <citation type="submission" date="2017-01" db="EMBL/GenBank/DDBJ databases">
        <title>Bacillus cereus isolates.</title>
        <authorList>
            <person name="Beno S.M."/>
        </authorList>
    </citation>
    <scope>NUCLEOTIDE SEQUENCE [LARGE SCALE GENOMIC DNA]</scope>
    <source>
        <strain evidence="9 10">FSL M7-1219</strain>
    </source>
</reference>
<keyword evidence="5" id="KW-0564">Palmitate</keyword>
<gene>
    <name evidence="9" type="ORF">BW892_09865</name>
</gene>
<accession>A0A1S9V180</accession>
<dbReference type="Proteomes" id="UP000191124">
    <property type="component" value="Unassembled WGS sequence"/>
</dbReference>
<name>A0A1S9V180_BACCE</name>
<feature type="chain" id="PRO_5038555643" evidence="7">
    <location>
        <begin position="25"/>
        <end position="322"/>
    </location>
</feature>
<organism evidence="9 10">
    <name type="scientific">Bacillus cereus</name>
    <dbReference type="NCBI Taxonomy" id="1396"/>
    <lineage>
        <taxon>Bacteria</taxon>
        <taxon>Bacillati</taxon>
        <taxon>Bacillota</taxon>
        <taxon>Bacilli</taxon>
        <taxon>Bacillales</taxon>
        <taxon>Bacillaceae</taxon>
        <taxon>Bacillus</taxon>
        <taxon>Bacillus cereus group</taxon>
    </lineage>
</organism>
<dbReference type="Gene3D" id="3.40.50.1980">
    <property type="entry name" value="Nitrogenase molybdenum iron protein domain"/>
    <property type="match status" value="2"/>
</dbReference>
<proteinExistence type="inferred from homology"/>
<evidence type="ECO:0000256" key="1">
    <source>
        <dbReference type="ARBA" id="ARBA00004193"/>
    </source>
</evidence>
<dbReference type="Pfam" id="PF01497">
    <property type="entry name" value="Peripla_BP_2"/>
    <property type="match status" value="1"/>
</dbReference>
<evidence type="ECO:0000313" key="10">
    <source>
        <dbReference type="Proteomes" id="UP000191124"/>
    </source>
</evidence>
<dbReference type="GO" id="GO:1901678">
    <property type="term" value="P:iron coordination entity transport"/>
    <property type="evidence" value="ECO:0007669"/>
    <property type="project" value="UniProtKB-ARBA"/>
</dbReference>
<evidence type="ECO:0000256" key="5">
    <source>
        <dbReference type="ARBA" id="ARBA00023139"/>
    </source>
</evidence>
<keyword evidence="4 7" id="KW-0732">Signal</keyword>
<comment type="similarity">
    <text evidence="2">Belongs to the bacterial solute-binding protein 8 family.</text>
</comment>
<dbReference type="CDD" id="cd01146">
    <property type="entry name" value="FhuD"/>
    <property type="match status" value="1"/>
</dbReference>
<dbReference type="PROSITE" id="PS51257">
    <property type="entry name" value="PROKAR_LIPOPROTEIN"/>
    <property type="match status" value="1"/>
</dbReference>